<dbReference type="EMBL" id="GGEC01066757">
    <property type="protein sequence ID" value="MBX47241.1"/>
    <property type="molecule type" value="Transcribed_RNA"/>
</dbReference>
<accession>A0A2P2NXW8</accession>
<evidence type="ECO:0000313" key="1">
    <source>
        <dbReference type="EMBL" id="MBX47241.1"/>
    </source>
</evidence>
<dbReference type="AlphaFoldDB" id="A0A2P2NXW8"/>
<proteinExistence type="predicted"/>
<name>A0A2P2NXW8_RHIMU</name>
<reference evidence="1" key="1">
    <citation type="submission" date="2018-02" db="EMBL/GenBank/DDBJ databases">
        <title>Rhizophora mucronata_Transcriptome.</title>
        <authorList>
            <person name="Meera S.P."/>
            <person name="Sreeshan A."/>
            <person name="Augustine A."/>
        </authorList>
    </citation>
    <scope>NUCLEOTIDE SEQUENCE</scope>
    <source>
        <tissue evidence="1">Leaf</tissue>
    </source>
</reference>
<organism evidence="1">
    <name type="scientific">Rhizophora mucronata</name>
    <name type="common">Asiatic mangrove</name>
    <dbReference type="NCBI Taxonomy" id="61149"/>
    <lineage>
        <taxon>Eukaryota</taxon>
        <taxon>Viridiplantae</taxon>
        <taxon>Streptophyta</taxon>
        <taxon>Embryophyta</taxon>
        <taxon>Tracheophyta</taxon>
        <taxon>Spermatophyta</taxon>
        <taxon>Magnoliopsida</taxon>
        <taxon>eudicotyledons</taxon>
        <taxon>Gunneridae</taxon>
        <taxon>Pentapetalae</taxon>
        <taxon>rosids</taxon>
        <taxon>fabids</taxon>
        <taxon>Malpighiales</taxon>
        <taxon>Rhizophoraceae</taxon>
        <taxon>Rhizophora</taxon>
    </lineage>
</organism>
<protein>
    <submittedName>
        <fullName evidence="1">Uncharacterized protein</fullName>
    </submittedName>
</protein>
<sequence>MTINTKKQLQLEVLPIWTKHPRELGHEAFKEI</sequence>